<comment type="caution">
    <text evidence="4">Lacks conserved residue(s) required for the propagation of feature annotation.</text>
</comment>
<organism evidence="9 10">
    <name type="scientific">Methanocaldococcus vulcanius (strain ATCC 700851 / DSM 12094 / M7)</name>
    <name type="common">Methanococcus vulcanius</name>
    <dbReference type="NCBI Taxonomy" id="579137"/>
    <lineage>
        <taxon>Archaea</taxon>
        <taxon>Methanobacteriati</taxon>
        <taxon>Methanobacteriota</taxon>
        <taxon>Methanomada group</taxon>
        <taxon>Methanococci</taxon>
        <taxon>Methanococcales</taxon>
        <taxon>Methanocaldococcaceae</taxon>
        <taxon>Methanocaldococcus</taxon>
    </lineage>
</organism>
<proteinExistence type="inferred from homology"/>
<evidence type="ECO:0000256" key="1">
    <source>
        <dbReference type="ARBA" id="ARBA00009375"/>
    </source>
</evidence>
<keyword evidence="10" id="KW-1185">Reference proteome</keyword>
<evidence type="ECO:0000256" key="4">
    <source>
        <dbReference type="HAMAP-Rule" id="MF_00171"/>
    </source>
</evidence>
<dbReference type="Proteomes" id="UP000002063">
    <property type="component" value="Chromosome"/>
</dbReference>
<gene>
    <name evidence="4" type="primary">truA</name>
    <name evidence="9" type="ordered locus">Metvu_1326</name>
</gene>
<dbReference type="FunFam" id="3.30.70.580:FF:000032">
    <property type="entry name" value="tRNA pseudouridine synthase"/>
    <property type="match status" value="1"/>
</dbReference>
<dbReference type="InterPro" id="IPR020094">
    <property type="entry name" value="TruA/RsuA/RluB/E/F_N"/>
</dbReference>
<dbReference type="HAMAP" id="MF_00171">
    <property type="entry name" value="TruA"/>
    <property type="match status" value="1"/>
</dbReference>
<dbReference type="PIRSF" id="PIRSF001430">
    <property type="entry name" value="tRNA_psdUrid_synth"/>
    <property type="match status" value="1"/>
</dbReference>
<dbReference type="OrthoDB" id="25720at2157"/>
<evidence type="ECO:0000256" key="6">
    <source>
        <dbReference type="PIRSR" id="PIRSR001430-2"/>
    </source>
</evidence>
<comment type="similarity">
    <text evidence="1 4 7">Belongs to the tRNA pseudouridine synthase TruA family.</text>
</comment>
<dbReference type="eggNOG" id="arCOG04449">
    <property type="taxonomic scope" value="Archaea"/>
</dbReference>
<evidence type="ECO:0000313" key="9">
    <source>
        <dbReference type="EMBL" id="ACX73179.1"/>
    </source>
</evidence>
<evidence type="ECO:0000313" key="10">
    <source>
        <dbReference type="Proteomes" id="UP000002063"/>
    </source>
</evidence>
<dbReference type="Pfam" id="PF01416">
    <property type="entry name" value="PseudoU_synth_1"/>
    <property type="match status" value="1"/>
</dbReference>
<dbReference type="RefSeq" id="WP_015733399.1">
    <property type="nucleotide sequence ID" value="NC_013407.1"/>
</dbReference>
<comment type="function">
    <text evidence="4">Formation of pseudouridine at positions 38, 39 and 40 in the anticodon stem and loop of transfer RNAs.</text>
</comment>
<dbReference type="STRING" id="579137.Metvu_1326"/>
<dbReference type="EMBL" id="CP001787">
    <property type="protein sequence ID" value="ACX73179.1"/>
    <property type="molecule type" value="Genomic_DNA"/>
</dbReference>
<dbReference type="GO" id="GO:0031119">
    <property type="term" value="P:tRNA pseudouridine synthesis"/>
    <property type="evidence" value="ECO:0007669"/>
    <property type="project" value="UniProtKB-UniRule"/>
</dbReference>
<dbReference type="GO" id="GO:0160147">
    <property type="term" value="F:tRNA pseudouridine(38-40) synthase activity"/>
    <property type="evidence" value="ECO:0007669"/>
    <property type="project" value="UniProtKB-EC"/>
</dbReference>
<dbReference type="HOGENOM" id="CLU_014673_4_2_2"/>
<dbReference type="InterPro" id="IPR020103">
    <property type="entry name" value="PsdUridine_synth_cat_dom_sf"/>
</dbReference>
<dbReference type="PANTHER" id="PTHR11142">
    <property type="entry name" value="PSEUDOURIDYLATE SYNTHASE"/>
    <property type="match status" value="1"/>
</dbReference>
<evidence type="ECO:0000259" key="8">
    <source>
        <dbReference type="Pfam" id="PF01416"/>
    </source>
</evidence>
<dbReference type="Gene3D" id="3.30.70.660">
    <property type="entry name" value="Pseudouridine synthase I, catalytic domain, C-terminal subdomain"/>
    <property type="match status" value="1"/>
</dbReference>
<feature type="domain" description="Pseudouridine synthase I TruA alpha/beta" evidence="8">
    <location>
        <begin position="121"/>
        <end position="217"/>
    </location>
</feature>
<dbReference type="KEGG" id="mvu:Metvu_1326"/>
<evidence type="ECO:0000256" key="5">
    <source>
        <dbReference type="PIRSR" id="PIRSR001430-1"/>
    </source>
</evidence>
<keyword evidence="3 4" id="KW-0413">Isomerase</keyword>
<keyword evidence="2 4" id="KW-0819">tRNA processing</keyword>
<dbReference type="GeneID" id="8513667"/>
<protein>
    <recommendedName>
        <fullName evidence="4">tRNA pseudouridine synthase A</fullName>
        <ecNumber evidence="4">5.4.99.12</ecNumber>
    </recommendedName>
    <alternativeName>
        <fullName evidence="4">tRNA pseudouridine(38-40) synthase</fullName>
    </alternativeName>
    <alternativeName>
        <fullName evidence="4">tRNA pseudouridylate synthase I</fullName>
    </alternativeName>
    <alternativeName>
        <fullName evidence="4">tRNA-uridine isomerase I</fullName>
    </alternativeName>
</protein>
<dbReference type="Gene3D" id="3.30.70.580">
    <property type="entry name" value="Pseudouridine synthase I, catalytic domain, N-terminal subdomain"/>
    <property type="match status" value="1"/>
</dbReference>
<dbReference type="NCBIfam" id="TIGR00071">
    <property type="entry name" value="hisT_truA"/>
    <property type="match status" value="1"/>
</dbReference>
<dbReference type="InterPro" id="IPR020097">
    <property type="entry name" value="PsdUridine_synth_TruA_a/b_dom"/>
</dbReference>
<sequence length="259" mass="30308">MYILKIAYDGRYSFQTQPHRNTVCDKVLNTLDEIDLLERRKIIYCGGRTDKGVSALGNFIVVELKKEPSPSYINAKLKNEGIWVLGYREIEKIPEVRYRHYRYILPNMGYDVEAIKRGASILTGTHSFHNLSKKDRTKDRSPIRTIFKIDVSENEFYITLDIFGKSFLWNMVRKMVGALDLVGRGERPVNWIEKLLREDHKEGVPTFPPDGLILVEANVDVDYIYEPYSMKKFKEYWTDLFKLKVMKMGIAKTMMNFDV</sequence>
<dbReference type="AlphaFoldDB" id="C9RHX7"/>
<dbReference type="PANTHER" id="PTHR11142:SF0">
    <property type="entry name" value="TRNA PSEUDOURIDINE SYNTHASE-LIKE 1"/>
    <property type="match status" value="1"/>
</dbReference>
<comment type="catalytic activity">
    <reaction evidence="4 7">
        <text>uridine(38/39/40) in tRNA = pseudouridine(38/39/40) in tRNA</text>
        <dbReference type="Rhea" id="RHEA:22376"/>
        <dbReference type="Rhea" id="RHEA-COMP:10085"/>
        <dbReference type="Rhea" id="RHEA-COMP:10087"/>
        <dbReference type="ChEBI" id="CHEBI:65314"/>
        <dbReference type="ChEBI" id="CHEBI:65315"/>
        <dbReference type="EC" id="5.4.99.12"/>
    </reaction>
</comment>
<dbReference type="InterPro" id="IPR001406">
    <property type="entry name" value="PsdUridine_synth_TruA"/>
</dbReference>
<feature type="binding site" evidence="4 6">
    <location>
        <position position="101"/>
    </location>
    <ligand>
        <name>substrate</name>
    </ligand>
</feature>
<evidence type="ECO:0000256" key="7">
    <source>
        <dbReference type="RuleBase" id="RU003792"/>
    </source>
</evidence>
<dbReference type="InterPro" id="IPR020095">
    <property type="entry name" value="PsdUridine_synth_TruA_C"/>
</dbReference>
<accession>C9RHX7</accession>
<feature type="active site" description="Nucleophile" evidence="4 5">
    <location>
        <position position="50"/>
    </location>
</feature>
<dbReference type="SUPFAM" id="SSF55120">
    <property type="entry name" value="Pseudouridine synthase"/>
    <property type="match status" value="1"/>
</dbReference>
<dbReference type="EC" id="5.4.99.12" evidence="4"/>
<reference evidence="9" key="1">
    <citation type="submission" date="2009-10" db="EMBL/GenBank/DDBJ databases">
        <title>Complete sequence of chromosome of Methanocaldococcus vulcanius M7.</title>
        <authorList>
            <consortium name="US DOE Joint Genome Institute"/>
            <person name="Lucas S."/>
            <person name="Copeland A."/>
            <person name="Lapidus A."/>
            <person name="Glavina del Rio T."/>
            <person name="Dalin E."/>
            <person name="Tice H."/>
            <person name="Bruce D."/>
            <person name="Goodwin L."/>
            <person name="Pitluck S."/>
            <person name="Lcollab F.I."/>
            <person name="Brettin T."/>
            <person name="Detter J.C."/>
            <person name="Han C."/>
            <person name="Tapia R."/>
            <person name="Kuske C.R."/>
            <person name="Schmutz J."/>
            <person name="Larimer F."/>
            <person name="Land M."/>
            <person name="Hauser L."/>
            <person name="Kyrpides N."/>
            <person name="Ovchinikova G."/>
            <person name="Sieprawska-Lupa M."/>
            <person name="Whitman W.B."/>
            <person name="Woyke T."/>
        </authorList>
    </citation>
    <scope>NUCLEOTIDE SEQUENCE [LARGE SCALE GENOMIC DNA]</scope>
    <source>
        <strain evidence="9">M7</strain>
    </source>
</reference>
<name>C9RHX7_METVM</name>
<evidence type="ECO:0000256" key="2">
    <source>
        <dbReference type="ARBA" id="ARBA00022694"/>
    </source>
</evidence>
<evidence type="ECO:0000256" key="3">
    <source>
        <dbReference type="ARBA" id="ARBA00023235"/>
    </source>
</evidence>
<dbReference type="GO" id="GO:0003723">
    <property type="term" value="F:RNA binding"/>
    <property type="evidence" value="ECO:0007669"/>
    <property type="project" value="InterPro"/>
</dbReference>